<organism evidence="1 2">
    <name type="scientific">Diphasiastrum complanatum</name>
    <name type="common">Issler's clubmoss</name>
    <name type="synonym">Lycopodium complanatum</name>
    <dbReference type="NCBI Taxonomy" id="34168"/>
    <lineage>
        <taxon>Eukaryota</taxon>
        <taxon>Viridiplantae</taxon>
        <taxon>Streptophyta</taxon>
        <taxon>Embryophyta</taxon>
        <taxon>Tracheophyta</taxon>
        <taxon>Lycopodiopsida</taxon>
        <taxon>Lycopodiales</taxon>
        <taxon>Lycopodiaceae</taxon>
        <taxon>Lycopodioideae</taxon>
        <taxon>Diphasiastrum</taxon>
    </lineage>
</organism>
<reference evidence="2" key="1">
    <citation type="journal article" date="2024" name="Proc. Natl. Acad. Sci. U.S.A.">
        <title>Extraordinary preservation of gene collinearity over three hundred million years revealed in homosporous lycophytes.</title>
        <authorList>
            <person name="Li C."/>
            <person name="Wickell D."/>
            <person name="Kuo L.Y."/>
            <person name="Chen X."/>
            <person name="Nie B."/>
            <person name="Liao X."/>
            <person name="Peng D."/>
            <person name="Ji J."/>
            <person name="Jenkins J."/>
            <person name="Williams M."/>
            <person name="Shu S."/>
            <person name="Plott C."/>
            <person name="Barry K."/>
            <person name="Rajasekar S."/>
            <person name="Grimwood J."/>
            <person name="Han X."/>
            <person name="Sun S."/>
            <person name="Hou Z."/>
            <person name="He W."/>
            <person name="Dai G."/>
            <person name="Sun C."/>
            <person name="Schmutz J."/>
            <person name="Leebens-Mack J.H."/>
            <person name="Li F.W."/>
            <person name="Wang L."/>
        </authorList>
    </citation>
    <scope>NUCLEOTIDE SEQUENCE [LARGE SCALE GENOMIC DNA]</scope>
    <source>
        <strain evidence="2">cv. PW_Plant_1</strain>
    </source>
</reference>
<dbReference type="EMBL" id="CM055111">
    <property type="protein sequence ID" value="KAJ7519891.1"/>
    <property type="molecule type" value="Genomic_DNA"/>
</dbReference>
<evidence type="ECO:0000313" key="2">
    <source>
        <dbReference type="Proteomes" id="UP001162992"/>
    </source>
</evidence>
<dbReference type="Proteomes" id="UP001162992">
    <property type="component" value="Chromosome 20"/>
</dbReference>
<accession>A0ACC2AQV1</accession>
<keyword evidence="2" id="KW-1185">Reference proteome</keyword>
<sequence length="300" mass="35062">MLKTSKCFRHLATSFSSKAAASLSSSTKVLDPYFGAIAYPIHQQQQHRRPQLLDIGSEFRNIPFEGLRQIKLYGLAEMKRAWIRARNSNARFYCNTPLPPLPPERLSRPRGSLWRSRKGLSREAQQVVRDLRRYKADPGRVALIFRTSVARLLKIDILAAMKELQRENEAKLALQIFNIVRKEYWYKPDIFLYKDMMNALAVSKQVREVEKLFTDLKEEGLRPELNIYTEMLRAYLYANVPSRVIEVVEEMKQSGYPPDELAHRMLWKYLNRFGQRDLAIKLRHEYNLAFEAPSQEGAKL</sequence>
<evidence type="ECO:0000313" key="1">
    <source>
        <dbReference type="EMBL" id="KAJ7519891.1"/>
    </source>
</evidence>
<protein>
    <submittedName>
        <fullName evidence="1">Uncharacterized protein</fullName>
    </submittedName>
</protein>
<name>A0ACC2AQV1_DIPCM</name>
<gene>
    <name evidence="1" type="ORF">O6H91_20G059600</name>
</gene>
<comment type="caution">
    <text evidence="1">The sequence shown here is derived from an EMBL/GenBank/DDBJ whole genome shotgun (WGS) entry which is preliminary data.</text>
</comment>
<proteinExistence type="predicted"/>